<evidence type="ECO:0000259" key="5">
    <source>
        <dbReference type="PROSITE" id="PS50052"/>
    </source>
</evidence>
<sequence>MQSLSPKRSNHTLDVNRSRSFNDGAATAAAHRFWEKDPPPTTVLIDEAGDRFVWEHHTMTLTRVAGFGFGIAVSGGTDNPHFASGDPSVAISDVLRAGPAEGKLLINDRILSANGAPLEGVDNATAIRVLMESGDTVALRVRRKTLLAAEPDETPRRVVLARARRKADYGVVLGCRLYVRRIVGDSVAANDGTVREGDTVLKLNGTAVETLSLADAQKIIDKGNKDKLSLVISRGAARPPPPFVVTGSGGSMHDVNYAVAAAAGMARPASAHDARSPDGRKPSNIEGLQRMPSRNRNPVYEAGGLGRLEEPPPGGVAVARTPSSPGSGGDEPPRSPPVPPPPPPPAQPHPGLGDRQLALTNGQLPVPIYEGYYSNVGQRAPPDPRFISFRKEGSVGIRLTGGNEVGIFVAAVQPRSAAALAGLRPGDRMLKVNERAMESVTREEAVLFLLSLRDQIDMIVQFRRDEYERVVAIQLGDSFYVRAHFNYEQTEKGELSFRTGDVFHVKDTLHNGVVGAWEVARVGRGNEETQIGVLPNQSRAEQLALAAAASGNGSGTKTIGRSTFFRRRKSARRSKSLNRDHWDEIVFSEAGSKFPAYEKVRWKYPGFVRPVVIFGALADVARERLLADMPDSFESPQTEAGDGSGGSEKNNRSGIVRLGAIREIIERDRHAVIDVTPNAVDRLNYAQYYPIVVFLRADGKSQVKTLRARAGPGAGRGSRKLYETGVRLEKTYAHLFTATVSLTTASDAWYARVRDAVDAQQQQPVWMSDAKLGGVGGLDDEFLFPMTTRLSYASRDAESDLDVGSDTEGVGGGGGGGGGGGLRPSSLFGETFRASRPIARASSVSETDQAYDGDPDRPVRYHGDRAHADAYYAGYYGDRGGGNRIEAYATLTPRQRHMHATYAPPPAVPGVCAKPPRQFDDDSDMAANRYPTETEDFNGGLPRQRFEPAERDAGGAADFARCVQQSVNEKFGTPMTGGGGACEKPPPPRPTPSSRLSAARDLRTTRPGVGGAAKDELPAIGAAKVPSRVRTTAAVHTGQEAACAVEGTRGRAARSTASSPLSCSRTGVSPAHTGCRRAKYGEARDVVAARRPAASADGGSWRRGRTTGVVRRQHDGRASRGPAGRRCFQASSLLGRPASKDAQPLRGQTSSGRRLAGTDATPAAAPPAAAAPAPPTSQSSAIPAGDGSRVKYGSPAATGKDGTSAAAPSRDKDPLPAKLAKPLRESPLAGALSATAAAAAATGEPRRSAFAPYTKPTTTNGPKDASSSSSSSSRPAPPPKPPKPVVSSLQPPPPAVPPLPPATSSSSSEKPLPPTEPPIGENHRVVATARGTFDHTGGELVSAETGVSIVVPRGAIPEGVRQEIYFKVCQDSSILPPLDAEKGETLLSPLVMCGPHGLKFQQPVELRLPHSASVNPESWSFALKSSETPTGQPTEWQNVQLAGVDGVSQPGRVGANSVSVLVDHF</sequence>
<dbReference type="Pfam" id="PF00595">
    <property type="entry name" value="PDZ"/>
    <property type="match status" value="3"/>
</dbReference>
<reference evidence="9" key="1">
    <citation type="submission" date="2025-08" db="UniProtKB">
        <authorList>
            <consortium name="RefSeq"/>
        </authorList>
    </citation>
    <scope>IDENTIFICATION</scope>
</reference>
<dbReference type="Gene3D" id="2.30.42.10">
    <property type="match status" value="3"/>
</dbReference>
<dbReference type="PROSITE" id="PS50106">
    <property type="entry name" value="PDZ"/>
    <property type="match status" value="3"/>
</dbReference>
<feature type="compositionally biased region" description="Low complexity" evidence="3">
    <location>
        <begin position="1227"/>
        <end position="1243"/>
    </location>
</feature>
<dbReference type="SUPFAM" id="SSF50156">
    <property type="entry name" value="PDZ domain-like"/>
    <property type="match status" value="3"/>
</dbReference>
<dbReference type="Pfam" id="PF00625">
    <property type="entry name" value="Guanylate_kin"/>
    <property type="match status" value="1"/>
</dbReference>
<feature type="compositionally biased region" description="Gly residues" evidence="3">
    <location>
        <begin position="809"/>
        <end position="822"/>
    </location>
</feature>
<evidence type="ECO:0000256" key="3">
    <source>
        <dbReference type="SAM" id="MobiDB-lite"/>
    </source>
</evidence>
<evidence type="ECO:0000313" key="9">
    <source>
        <dbReference type="RefSeq" id="XP_014662332.1"/>
    </source>
</evidence>
<proteinExistence type="predicted"/>
<protein>
    <submittedName>
        <fullName evidence="9">Tight junction protein ZO-1-like</fullName>
    </submittedName>
</protein>
<feature type="domain" description="ZU5" evidence="7">
    <location>
        <begin position="1327"/>
        <end position="1465"/>
    </location>
</feature>
<feature type="region of interest" description="Disordered" evidence="3">
    <location>
        <begin position="838"/>
        <end position="859"/>
    </location>
</feature>
<dbReference type="InterPro" id="IPR001478">
    <property type="entry name" value="PDZ"/>
</dbReference>
<dbReference type="GeneID" id="106805305"/>
<evidence type="ECO:0000259" key="6">
    <source>
        <dbReference type="PROSITE" id="PS50106"/>
    </source>
</evidence>
<feature type="domain" description="SH3" evidence="4">
    <location>
        <begin position="476"/>
        <end position="544"/>
    </location>
</feature>
<keyword evidence="8" id="KW-1185">Reference proteome</keyword>
<dbReference type="PROSITE" id="PS50052">
    <property type="entry name" value="GUANYLATE_KINASE_2"/>
    <property type="match status" value="1"/>
</dbReference>
<feature type="compositionally biased region" description="Basic and acidic residues" evidence="3">
    <location>
        <begin position="270"/>
        <end position="283"/>
    </location>
</feature>
<dbReference type="SMART" id="SM00326">
    <property type="entry name" value="SH3"/>
    <property type="match status" value="1"/>
</dbReference>
<dbReference type="PANTHER" id="PTHR13865:SF28">
    <property type="entry name" value="POLYCHAETOID, ISOFORM O"/>
    <property type="match status" value="1"/>
</dbReference>
<feature type="compositionally biased region" description="Pro residues" evidence="3">
    <location>
        <begin position="334"/>
        <end position="348"/>
    </location>
</feature>
<dbReference type="PANTHER" id="PTHR13865">
    <property type="entry name" value="TIGHT JUNCTION PROTEIN"/>
    <property type="match status" value="1"/>
</dbReference>
<accession>A0ABM1DQW1</accession>
<feature type="domain" description="PDZ" evidence="6">
    <location>
        <begin position="157"/>
        <end position="222"/>
    </location>
</feature>
<evidence type="ECO:0000259" key="4">
    <source>
        <dbReference type="PROSITE" id="PS50002"/>
    </source>
</evidence>
<dbReference type="PROSITE" id="PS50002">
    <property type="entry name" value="SH3"/>
    <property type="match status" value="1"/>
</dbReference>
<feature type="region of interest" description="Disordered" evidence="3">
    <location>
        <begin position="1091"/>
        <end position="1321"/>
    </location>
</feature>
<dbReference type="SMART" id="SM00072">
    <property type="entry name" value="GuKc"/>
    <property type="match status" value="1"/>
</dbReference>
<feature type="region of interest" description="Disordered" evidence="3">
    <location>
        <begin position="629"/>
        <end position="652"/>
    </location>
</feature>
<dbReference type="PROSITE" id="PS51145">
    <property type="entry name" value="ZU5"/>
    <property type="match status" value="1"/>
</dbReference>
<evidence type="ECO:0000313" key="8">
    <source>
        <dbReference type="Proteomes" id="UP000695022"/>
    </source>
</evidence>
<evidence type="ECO:0000256" key="2">
    <source>
        <dbReference type="PROSITE-ProRule" id="PRU00192"/>
    </source>
</evidence>
<dbReference type="SUPFAM" id="SSF52540">
    <property type="entry name" value="P-loop containing nucleoside triphosphate hydrolases"/>
    <property type="match status" value="1"/>
</dbReference>
<name>A0ABM1DQW1_PRICU</name>
<feature type="region of interest" description="Disordered" evidence="3">
    <location>
        <begin position="796"/>
        <end position="824"/>
    </location>
</feature>
<dbReference type="CDD" id="cd06727">
    <property type="entry name" value="PDZ1_ZO1-like"/>
    <property type="match status" value="1"/>
</dbReference>
<feature type="compositionally biased region" description="Low complexity" evidence="3">
    <location>
        <begin position="1157"/>
        <end position="1184"/>
    </location>
</feature>
<feature type="compositionally biased region" description="Pro residues" evidence="3">
    <location>
        <begin position="1275"/>
        <end position="1301"/>
    </location>
</feature>
<dbReference type="CDD" id="cd06728">
    <property type="entry name" value="PDZ2_ZO1-like_ds"/>
    <property type="match status" value="1"/>
</dbReference>
<dbReference type="SMART" id="SM00228">
    <property type="entry name" value="PDZ"/>
    <property type="match status" value="3"/>
</dbReference>
<dbReference type="Pfam" id="PF07653">
    <property type="entry name" value="SH3_2"/>
    <property type="match status" value="1"/>
</dbReference>
<dbReference type="SUPFAM" id="SSF50044">
    <property type="entry name" value="SH3-domain"/>
    <property type="match status" value="1"/>
</dbReference>
<feature type="region of interest" description="Disordered" evidence="3">
    <location>
        <begin position="268"/>
        <end position="357"/>
    </location>
</feature>
<feature type="domain" description="PDZ" evidence="6">
    <location>
        <begin position="58"/>
        <end position="145"/>
    </location>
</feature>
<feature type="region of interest" description="Disordered" evidence="3">
    <location>
        <begin position="1"/>
        <end position="20"/>
    </location>
</feature>
<dbReference type="Proteomes" id="UP000695022">
    <property type="component" value="Unplaced"/>
</dbReference>
<dbReference type="InterPro" id="IPR008144">
    <property type="entry name" value="Guanylate_kin-like_dom"/>
</dbReference>
<dbReference type="CDD" id="cd06729">
    <property type="entry name" value="PDZ3_ZO1-like_domain"/>
    <property type="match status" value="1"/>
</dbReference>
<dbReference type="InterPro" id="IPR036028">
    <property type="entry name" value="SH3-like_dom_sf"/>
</dbReference>
<feature type="region of interest" description="Disordered" evidence="3">
    <location>
        <begin position="972"/>
        <end position="998"/>
    </location>
</feature>
<feature type="domain" description="PDZ" evidence="6">
    <location>
        <begin position="391"/>
        <end position="464"/>
    </location>
</feature>
<dbReference type="Gene3D" id="2.60.220.30">
    <property type="match status" value="1"/>
</dbReference>
<gene>
    <name evidence="9" type="primary">LOC106805305</name>
</gene>
<dbReference type="InterPro" id="IPR027417">
    <property type="entry name" value="P-loop_NTPase"/>
</dbReference>
<dbReference type="InterPro" id="IPR000906">
    <property type="entry name" value="ZU5_dom"/>
</dbReference>
<dbReference type="RefSeq" id="XP_014662332.1">
    <property type="nucleotide sequence ID" value="XM_014806846.1"/>
</dbReference>
<dbReference type="InterPro" id="IPR001452">
    <property type="entry name" value="SH3_domain"/>
</dbReference>
<dbReference type="InterPro" id="IPR036034">
    <property type="entry name" value="PDZ_sf"/>
</dbReference>
<dbReference type="CDD" id="cd11859">
    <property type="entry name" value="SH3_ZO"/>
    <property type="match status" value="1"/>
</dbReference>
<dbReference type="Gene3D" id="3.40.50.300">
    <property type="entry name" value="P-loop containing nucleotide triphosphate hydrolases"/>
    <property type="match status" value="1"/>
</dbReference>
<dbReference type="InterPro" id="IPR008145">
    <property type="entry name" value="GK/Ca_channel_bsu"/>
</dbReference>
<dbReference type="SMART" id="SM00218">
    <property type="entry name" value="ZU5"/>
    <property type="match status" value="1"/>
</dbReference>
<organism evidence="8 9">
    <name type="scientific">Priapulus caudatus</name>
    <name type="common">Priapulid worm</name>
    <dbReference type="NCBI Taxonomy" id="37621"/>
    <lineage>
        <taxon>Eukaryota</taxon>
        <taxon>Metazoa</taxon>
        <taxon>Ecdysozoa</taxon>
        <taxon>Scalidophora</taxon>
        <taxon>Priapulida</taxon>
        <taxon>Priapulimorpha</taxon>
        <taxon>Priapulimorphida</taxon>
        <taxon>Priapulidae</taxon>
        <taxon>Priapulus</taxon>
    </lineage>
</organism>
<keyword evidence="1 2" id="KW-0728">SH3 domain</keyword>
<dbReference type="Pfam" id="PF00791">
    <property type="entry name" value="ZU5"/>
    <property type="match status" value="1"/>
</dbReference>
<evidence type="ECO:0000259" key="7">
    <source>
        <dbReference type="PROSITE" id="PS51145"/>
    </source>
</evidence>
<dbReference type="Gene3D" id="2.30.30.40">
    <property type="entry name" value="SH3 Domains"/>
    <property type="match status" value="1"/>
</dbReference>
<feature type="domain" description="Guanylate kinase-like" evidence="5">
    <location>
        <begin position="660"/>
        <end position="758"/>
    </location>
</feature>
<evidence type="ECO:0000256" key="1">
    <source>
        <dbReference type="ARBA" id="ARBA00022443"/>
    </source>
</evidence>